<dbReference type="SUPFAM" id="SSF53218">
    <property type="entry name" value="Molybdenum cofactor biosynthesis proteins"/>
    <property type="match status" value="1"/>
</dbReference>
<dbReference type="PIRSF" id="PIRSF036626">
    <property type="entry name" value="MPTBd_MobAlike"/>
    <property type="match status" value="1"/>
</dbReference>
<accession>A0A1U7JI69</accession>
<evidence type="ECO:0000313" key="3">
    <source>
        <dbReference type="EMBL" id="OKL44388.1"/>
    </source>
</evidence>
<dbReference type="Gene3D" id="3.90.550.10">
    <property type="entry name" value="Spore Coat Polysaccharide Biosynthesis Protein SpsA, Chain A"/>
    <property type="match status" value="1"/>
</dbReference>
<reference evidence="3 4" key="1">
    <citation type="submission" date="2016-03" db="EMBL/GenBank/DDBJ databases">
        <title>Genome sequence of Nesiotobacter sp. nov., a moderately halophilic alphaproteobacterium isolated from the Yellow Sea, China.</title>
        <authorList>
            <person name="Zhang G."/>
            <person name="Zhang R."/>
        </authorList>
    </citation>
    <scope>NUCLEOTIDE SEQUENCE [LARGE SCALE GENOMIC DNA]</scope>
    <source>
        <strain evidence="3 4">WB1-6</strain>
    </source>
</reference>
<dbReference type="InterPro" id="IPR012184">
    <property type="entry name" value="Bifunc_Mopterin-bd"/>
</dbReference>
<feature type="domain" description="MobA-like NTP transferase" evidence="2">
    <location>
        <begin position="344"/>
        <end position="506"/>
    </location>
</feature>
<dbReference type="CDD" id="cd04182">
    <property type="entry name" value="GT_2_like_f"/>
    <property type="match status" value="1"/>
</dbReference>
<dbReference type="GO" id="GO:0016779">
    <property type="term" value="F:nucleotidyltransferase activity"/>
    <property type="evidence" value="ECO:0007669"/>
    <property type="project" value="UniProtKB-ARBA"/>
</dbReference>
<keyword evidence="4" id="KW-1185">Reference proteome</keyword>
<name>A0A1U7JI69_9HYPH</name>
<dbReference type="Gene3D" id="3.40.980.10">
    <property type="entry name" value="MoaB/Mog-like domain"/>
    <property type="match status" value="1"/>
</dbReference>
<dbReference type="PANTHER" id="PTHR43777">
    <property type="entry name" value="MOLYBDENUM COFACTOR CYTIDYLYLTRANSFERASE"/>
    <property type="match status" value="1"/>
</dbReference>
<dbReference type="PANTHER" id="PTHR43777:SF1">
    <property type="entry name" value="MOLYBDENUM COFACTOR CYTIDYLYLTRANSFERASE"/>
    <property type="match status" value="1"/>
</dbReference>
<dbReference type="InterPro" id="IPR029044">
    <property type="entry name" value="Nucleotide-diphossugar_trans"/>
</dbReference>
<proteinExistence type="predicted"/>
<dbReference type="InterPro" id="IPR036425">
    <property type="entry name" value="MoaB/Mog-like_dom_sf"/>
</dbReference>
<evidence type="ECO:0000313" key="4">
    <source>
        <dbReference type="Proteomes" id="UP000185783"/>
    </source>
</evidence>
<dbReference type="InterPro" id="IPR025877">
    <property type="entry name" value="MobA-like_NTP_Trfase"/>
</dbReference>
<evidence type="ECO:0000259" key="2">
    <source>
        <dbReference type="Pfam" id="PF12804"/>
    </source>
</evidence>
<comment type="caution">
    <text evidence="3">The sequence shown here is derived from an EMBL/GenBank/DDBJ whole genome shotgun (WGS) entry which is preliminary data.</text>
</comment>
<evidence type="ECO:0000256" key="1">
    <source>
        <dbReference type="ARBA" id="ARBA00022842"/>
    </source>
</evidence>
<organism evidence="3 4">
    <name type="scientific">Pseudovibrio exalbescens</name>
    <dbReference type="NCBI Taxonomy" id="197461"/>
    <lineage>
        <taxon>Bacteria</taxon>
        <taxon>Pseudomonadati</taxon>
        <taxon>Pseudomonadota</taxon>
        <taxon>Alphaproteobacteria</taxon>
        <taxon>Hyphomicrobiales</taxon>
        <taxon>Stappiaceae</taxon>
        <taxon>Pseudovibrio</taxon>
    </lineage>
</organism>
<dbReference type="EMBL" id="LVVZ01000014">
    <property type="protein sequence ID" value="OKL44388.1"/>
    <property type="molecule type" value="Genomic_DNA"/>
</dbReference>
<keyword evidence="1" id="KW-0460">Magnesium</keyword>
<dbReference type="RefSeq" id="WP_028480603.1">
    <property type="nucleotide sequence ID" value="NZ_LVVZ01000014.1"/>
</dbReference>
<dbReference type="Proteomes" id="UP000185783">
    <property type="component" value="Unassembled WGS sequence"/>
</dbReference>
<dbReference type="SUPFAM" id="SSF53448">
    <property type="entry name" value="Nucleotide-diphospho-sugar transferases"/>
    <property type="match status" value="1"/>
</dbReference>
<gene>
    <name evidence="3" type="ORF">A3843_08330</name>
</gene>
<protein>
    <recommendedName>
        <fullName evidence="2">MobA-like NTP transferase domain-containing protein</fullName>
    </recommendedName>
</protein>
<dbReference type="Pfam" id="PF12804">
    <property type="entry name" value="NTP_transf_3"/>
    <property type="match status" value="1"/>
</dbReference>
<dbReference type="STRING" id="197461.A3843_08330"/>
<sequence>MFFGELPIHQCTGCYLAHSIKHPGLTYKKGYLLDDDDITRLEQAGVTHLTVARLEDEDVHEDMAATVFAGSAQGTNTTCGEAFTGRVNIYAECSGMLVLDEEAILSANMVDPAITLATLPSFTAVTKGRMIGTAKIIPFAAHRHHLQAACDAVKNSLKIAPYENKRVAVISSSLPHLKPSTIAKTLKALEERLAPSGSVVGTHIEVPHQKETLRKQLQDLRNAPVDCYIIFGASAIVDIHDVIPAALVEAGGRIEHFGMPVDPGNLLLLGMLDGRPVIGAPGCARSPQENGFDWVLNRVLANLPVTAGQIKAMGVGGLLKEIYSRPQPREKQPASDAASKPPAAVILAAGKSRRTGEHNKLLAQVQGVPIIRKVALSAIESHADPVHVVAGEQIDAIKRALQGLPVTVVSNPNAERGLSTSLAVGLSSLPADTSCAVIMLGDMPEIAASHINDLIEGYEPQSGRLIGVASSNGKRGNPVVWDGRFFEELKTLKGDIGGRPLLEKYQEAVYTVEMGRAARLDLDDPSALEAFGAKTGAYSLKKDV</sequence>
<dbReference type="CDD" id="cd03522">
    <property type="entry name" value="MoeA_like"/>
    <property type="match status" value="1"/>
</dbReference>
<dbReference type="AlphaFoldDB" id="A0A1U7JI69"/>